<dbReference type="InterPro" id="IPR023299">
    <property type="entry name" value="ATPase_P-typ_cyto_dom_N"/>
</dbReference>
<dbReference type="InterPro" id="IPR006121">
    <property type="entry name" value="HMA_dom"/>
</dbReference>
<dbReference type="Gene3D" id="3.30.70.100">
    <property type="match status" value="1"/>
</dbReference>
<reference evidence="17 18" key="1">
    <citation type="submission" date="2018-05" db="EMBL/GenBank/DDBJ databases">
        <title>Genomic Encyclopedia of Type Strains, Phase IV (KMG-IV): sequencing the most valuable type-strain genomes for metagenomic binning, comparative biology and taxonomic classification.</title>
        <authorList>
            <person name="Goeker M."/>
        </authorList>
    </citation>
    <scope>NUCLEOTIDE SEQUENCE [LARGE SCALE GENOMIC DNA]</scope>
    <source>
        <strain evidence="17 18">DSM 29661</strain>
    </source>
</reference>
<feature type="domain" description="HMA" evidence="16">
    <location>
        <begin position="92"/>
        <end position="158"/>
    </location>
</feature>
<dbReference type="GO" id="GO:0005886">
    <property type="term" value="C:plasma membrane"/>
    <property type="evidence" value="ECO:0007669"/>
    <property type="project" value="UniProtKB-SubCell"/>
</dbReference>
<evidence type="ECO:0000256" key="8">
    <source>
        <dbReference type="ARBA" id="ARBA00022741"/>
    </source>
</evidence>
<keyword evidence="9 15" id="KW-0067">ATP-binding</keyword>
<dbReference type="CDD" id="cd00371">
    <property type="entry name" value="HMA"/>
    <property type="match status" value="1"/>
</dbReference>
<evidence type="ECO:0000256" key="14">
    <source>
        <dbReference type="ARBA" id="ARBA00023136"/>
    </source>
</evidence>
<dbReference type="Gene3D" id="2.70.150.10">
    <property type="entry name" value="Calcium-transporting ATPase, cytoplasmic transduction domain A"/>
    <property type="match status" value="1"/>
</dbReference>
<dbReference type="InterPro" id="IPR023214">
    <property type="entry name" value="HAD_sf"/>
</dbReference>
<evidence type="ECO:0000256" key="4">
    <source>
        <dbReference type="ARBA" id="ARBA00022475"/>
    </source>
</evidence>
<dbReference type="SFLD" id="SFLDF00027">
    <property type="entry name" value="p-type_atpase"/>
    <property type="match status" value="1"/>
</dbReference>
<evidence type="ECO:0000256" key="13">
    <source>
        <dbReference type="ARBA" id="ARBA00023065"/>
    </source>
</evidence>
<evidence type="ECO:0000256" key="12">
    <source>
        <dbReference type="ARBA" id="ARBA00022989"/>
    </source>
</evidence>
<keyword evidence="3" id="KW-0813">Transport</keyword>
<dbReference type="InterPro" id="IPR036412">
    <property type="entry name" value="HAD-like_sf"/>
</dbReference>
<feature type="transmembrane region" description="Helical" evidence="15">
    <location>
        <begin position="787"/>
        <end position="808"/>
    </location>
</feature>
<evidence type="ECO:0000256" key="9">
    <source>
        <dbReference type="ARBA" id="ARBA00022840"/>
    </source>
</evidence>
<evidence type="ECO:0000256" key="11">
    <source>
        <dbReference type="ARBA" id="ARBA00022967"/>
    </source>
</evidence>
<feature type="transmembrane region" description="Helical" evidence="15">
    <location>
        <begin position="765"/>
        <end position="781"/>
    </location>
</feature>
<evidence type="ECO:0000256" key="5">
    <source>
        <dbReference type="ARBA" id="ARBA00022553"/>
    </source>
</evidence>
<dbReference type="GO" id="GO:0005524">
    <property type="term" value="F:ATP binding"/>
    <property type="evidence" value="ECO:0007669"/>
    <property type="project" value="UniProtKB-UniRule"/>
</dbReference>
<dbReference type="AlphaFoldDB" id="A0A318LF80"/>
<keyword evidence="11" id="KW-1278">Translocase</keyword>
<evidence type="ECO:0000256" key="1">
    <source>
        <dbReference type="ARBA" id="ARBA00004651"/>
    </source>
</evidence>
<dbReference type="SFLD" id="SFLDS00003">
    <property type="entry name" value="Haloacid_Dehalogenase"/>
    <property type="match status" value="1"/>
</dbReference>
<keyword evidence="18" id="KW-1185">Reference proteome</keyword>
<dbReference type="InterPro" id="IPR001757">
    <property type="entry name" value="P_typ_ATPase"/>
</dbReference>
<dbReference type="GO" id="GO:0043682">
    <property type="term" value="F:P-type divalent copper transporter activity"/>
    <property type="evidence" value="ECO:0007669"/>
    <property type="project" value="TreeGrafter"/>
</dbReference>
<dbReference type="PANTHER" id="PTHR43520">
    <property type="entry name" value="ATP7, ISOFORM B"/>
    <property type="match status" value="1"/>
</dbReference>
<gene>
    <name evidence="17" type="ORF">DFR34_10448</name>
</gene>
<keyword evidence="13" id="KW-0406">Ion transport</keyword>
<dbReference type="InterPro" id="IPR023298">
    <property type="entry name" value="ATPase_P-typ_TM_dom_sf"/>
</dbReference>
<evidence type="ECO:0000256" key="10">
    <source>
        <dbReference type="ARBA" id="ARBA00022842"/>
    </source>
</evidence>
<feature type="transmembrane region" description="Helical" evidence="15">
    <location>
        <begin position="273"/>
        <end position="292"/>
    </location>
</feature>
<dbReference type="Pfam" id="PF00403">
    <property type="entry name" value="HMA"/>
    <property type="match status" value="1"/>
</dbReference>
<dbReference type="InterPro" id="IPR021993">
    <property type="entry name" value="ATPase-cat-bd"/>
</dbReference>
<comment type="caution">
    <text evidence="17">The sequence shown here is derived from an EMBL/GenBank/DDBJ whole genome shotgun (WGS) entry which is preliminary data.</text>
</comment>
<dbReference type="Gene3D" id="3.40.50.1000">
    <property type="entry name" value="HAD superfamily/HAD-like"/>
    <property type="match status" value="1"/>
</dbReference>
<dbReference type="PANTHER" id="PTHR43520:SF5">
    <property type="entry name" value="CATION-TRANSPORTING P-TYPE ATPASE-RELATED"/>
    <property type="match status" value="1"/>
</dbReference>
<feature type="transmembrane region" description="Helical" evidence="15">
    <location>
        <begin position="430"/>
        <end position="452"/>
    </location>
</feature>
<dbReference type="InterPro" id="IPR059000">
    <property type="entry name" value="ATPase_P-type_domA"/>
</dbReference>
<dbReference type="SUPFAM" id="SSF81653">
    <property type="entry name" value="Calcium ATPase, transduction domain A"/>
    <property type="match status" value="1"/>
</dbReference>
<feature type="transmembrane region" description="Helical" evidence="15">
    <location>
        <begin position="458"/>
        <end position="484"/>
    </location>
</feature>
<dbReference type="InterPro" id="IPR008250">
    <property type="entry name" value="ATPase_P-typ_transduc_dom_A_sf"/>
</dbReference>
<evidence type="ECO:0000256" key="3">
    <source>
        <dbReference type="ARBA" id="ARBA00022448"/>
    </source>
</evidence>
<dbReference type="Pfam" id="PF00702">
    <property type="entry name" value="Hydrolase"/>
    <property type="match status" value="1"/>
</dbReference>
<dbReference type="PRINTS" id="PR00119">
    <property type="entry name" value="CATATPASE"/>
</dbReference>
<keyword evidence="8 15" id="KW-0547">Nucleotide-binding</keyword>
<dbReference type="FunFam" id="2.70.150.10:FF:000002">
    <property type="entry name" value="Copper-transporting ATPase 1, putative"/>
    <property type="match status" value="1"/>
</dbReference>
<dbReference type="NCBIfam" id="TIGR01512">
    <property type="entry name" value="ATPase-IB2_Cd"/>
    <property type="match status" value="1"/>
</dbReference>
<dbReference type="InterPro" id="IPR036163">
    <property type="entry name" value="HMA_dom_sf"/>
</dbReference>
<dbReference type="InterPro" id="IPR018303">
    <property type="entry name" value="ATPase_P-typ_P_site"/>
</dbReference>
<proteinExistence type="inferred from homology"/>
<dbReference type="GO" id="GO:0016887">
    <property type="term" value="F:ATP hydrolysis activity"/>
    <property type="evidence" value="ECO:0007669"/>
    <property type="project" value="InterPro"/>
</dbReference>
<dbReference type="CDD" id="cd02079">
    <property type="entry name" value="P-type_ATPase_HM"/>
    <property type="match status" value="1"/>
</dbReference>
<keyword evidence="4 15" id="KW-1003">Cell membrane</keyword>
<dbReference type="InterPro" id="IPR027256">
    <property type="entry name" value="P-typ_ATPase_IB"/>
</dbReference>
<evidence type="ECO:0000256" key="6">
    <source>
        <dbReference type="ARBA" id="ARBA00022692"/>
    </source>
</evidence>
<feature type="transmembrane region" description="Helical" evidence="15">
    <location>
        <begin position="245"/>
        <end position="267"/>
    </location>
</feature>
<keyword evidence="6 15" id="KW-0812">Transmembrane</keyword>
<keyword evidence="12 15" id="KW-1133">Transmembrane helix</keyword>
<dbReference type="Proteomes" id="UP000247555">
    <property type="component" value="Unassembled WGS sequence"/>
</dbReference>
<dbReference type="Gene3D" id="3.40.1110.10">
    <property type="entry name" value="Calcium-transporting ATPase, cytoplasmic domain N"/>
    <property type="match status" value="1"/>
</dbReference>
<dbReference type="PROSITE" id="PS50846">
    <property type="entry name" value="HMA_2"/>
    <property type="match status" value="1"/>
</dbReference>
<comment type="similarity">
    <text evidence="2 15">Belongs to the cation transport ATPase (P-type) (TC 3.A.3) family. Type IB subfamily.</text>
</comment>
<dbReference type="OrthoDB" id="8552908at2"/>
<dbReference type="NCBIfam" id="TIGR01494">
    <property type="entry name" value="ATPase_P-type"/>
    <property type="match status" value="1"/>
</dbReference>
<keyword evidence="7 15" id="KW-0479">Metal-binding</keyword>
<sequence>MSQTCFHCGQPVPPGVDFPIQDRDTQHAACCAGCQAVAQTILDSGLGDYYRHRTAEARQADPLPDELLARLRLYDTPALQASFVRDEGGDVREAALMLEGITCAACVWLNERHLRGLPGVLSVDINYTSHRARVRWDNSRIALSAILESIAAIGYQAHPYDAERQEKLAQQERKQAINRLWVAGLSMMQVMMYAVPIYLAPDGEIDPQWLWLLHWASFILTLPVVVYSAVPFYRATWRDLKSRRVGMDTPVTIGILTAFFASLWALLNHIDHGVYFDSVSMFVFLLLGGRYLEGIARRKAGAAAESLIKLTPAFCHRVPDWPASQDSEEAVAALLNVGDVVRVHAGESFPADGEVLAGQSSVNESLLTGESRPLPRAPGGVVIAGSINLDSPLTVRVSQVGPNTRLAGVVRLLDQALAEKPRLAKLADRFAGWFVAVLLLAAAASYLGWLAIAPDRALWIMVAVLVVSCPCALSLATPAALTAATGHLAGIGMLTTRGHALETLAKVSDAVFDKTGTLTHGDMRLLQTLPLGALPEAEALALARGMEAHAHHPIARAFAAAEHASAPAPALDEVSYQAGCGLQAQVAGHTWRLGKPDYVAALAGPLPAALAGWRDDATVVALGSAQGWAAAFAIGDALRDDAGALIASLRRHGVRCHILSGDAPGAVAAVAAKLGVDSAEGGLLPEDKLARVAAWQAAGRRVLMLGDGVNDAPVLARADVSVAMGGGADVARMSGDMVLVNDQLQRLDDAVLLARRTLSVIRQNLWWAAGYNLVALPLAISGHLTPWLASLGMACSSLLVVSNALRLVRRG</sequence>
<dbReference type="EMBL" id="QJKI01000004">
    <property type="protein sequence ID" value="PXX80277.1"/>
    <property type="molecule type" value="Genomic_DNA"/>
</dbReference>
<evidence type="ECO:0000313" key="17">
    <source>
        <dbReference type="EMBL" id="PXX80277.1"/>
    </source>
</evidence>
<keyword evidence="5" id="KW-0597">Phosphoprotein</keyword>
<comment type="subcellular location">
    <subcellularLocation>
        <location evidence="1">Cell membrane</location>
        <topology evidence="1">Multi-pass membrane protein</topology>
    </subcellularLocation>
</comment>
<keyword evidence="14 15" id="KW-0472">Membrane</keyword>
<dbReference type="SFLD" id="SFLDG00002">
    <property type="entry name" value="C1.7:_P-type_atpase_like"/>
    <property type="match status" value="1"/>
</dbReference>
<feature type="transmembrane region" description="Helical" evidence="15">
    <location>
        <begin position="212"/>
        <end position="233"/>
    </location>
</feature>
<dbReference type="PRINTS" id="PR00120">
    <property type="entry name" value="HATPASE"/>
</dbReference>
<dbReference type="NCBIfam" id="TIGR01511">
    <property type="entry name" value="ATPase-IB1_Cu"/>
    <property type="match status" value="1"/>
</dbReference>
<keyword evidence="10" id="KW-0460">Magnesium</keyword>
<dbReference type="NCBIfam" id="TIGR01525">
    <property type="entry name" value="ATPase-IB_hvy"/>
    <property type="match status" value="1"/>
</dbReference>
<evidence type="ECO:0000256" key="2">
    <source>
        <dbReference type="ARBA" id="ARBA00006024"/>
    </source>
</evidence>
<evidence type="ECO:0000256" key="7">
    <source>
        <dbReference type="ARBA" id="ARBA00022723"/>
    </source>
</evidence>
<dbReference type="GO" id="GO:0005507">
    <property type="term" value="F:copper ion binding"/>
    <property type="evidence" value="ECO:0007669"/>
    <property type="project" value="TreeGrafter"/>
</dbReference>
<protein>
    <submittedName>
        <fullName evidence="17">Cu2+-exporting ATPase</fullName>
    </submittedName>
</protein>
<name>A0A318LF80_9NEIS</name>
<dbReference type="RefSeq" id="WP_110389971.1">
    <property type="nucleotide sequence ID" value="NZ_QJKI01000004.1"/>
</dbReference>
<evidence type="ECO:0000313" key="18">
    <source>
        <dbReference type="Proteomes" id="UP000247555"/>
    </source>
</evidence>
<organism evidence="17 18">
    <name type="scientific">Rivihabitans pingtungensis</name>
    <dbReference type="NCBI Taxonomy" id="1054498"/>
    <lineage>
        <taxon>Bacteria</taxon>
        <taxon>Pseudomonadati</taxon>
        <taxon>Pseudomonadota</taxon>
        <taxon>Betaproteobacteria</taxon>
        <taxon>Neisseriales</taxon>
        <taxon>Aquaspirillaceae</taxon>
        <taxon>Rivihabitans</taxon>
    </lineage>
</organism>
<dbReference type="Pfam" id="PF12156">
    <property type="entry name" value="ATPase-cat_bd"/>
    <property type="match status" value="1"/>
</dbReference>
<evidence type="ECO:0000259" key="16">
    <source>
        <dbReference type="PROSITE" id="PS50846"/>
    </source>
</evidence>
<dbReference type="InterPro" id="IPR044492">
    <property type="entry name" value="P_typ_ATPase_HD_dom"/>
</dbReference>
<feature type="transmembrane region" description="Helical" evidence="15">
    <location>
        <begin position="180"/>
        <end position="200"/>
    </location>
</feature>
<dbReference type="SUPFAM" id="SSF56784">
    <property type="entry name" value="HAD-like"/>
    <property type="match status" value="1"/>
</dbReference>
<dbReference type="SUPFAM" id="SSF55008">
    <property type="entry name" value="HMA, heavy metal-associated domain"/>
    <property type="match status" value="1"/>
</dbReference>
<accession>A0A318LF80</accession>
<dbReference type="Pfam" id="PF00122">
    <property type="entry name" value="E1-E2_ATPase"/>
    <property type="match status" value="1"/>
</dbReference>
<dbReference type="SUPFAM" id="SSF81665">
    <property type="entry name" value="Calcium ATPase, transmembrane domain M"/>
    <property type="match status" value="1"/>
</dbReference>
<dbReference type="GO" id="GO:0055070">
    <property type="term" value="P:copper ion homeostasis"/>
    <property type="evidence" value="ECO:0007669"/>
    <property type="project" value="TreeGrafter"/>
</dbReference>
<dbReference type="PROSITE" id="PS00154">
    <property type="entry name" value="ATPASE_E1_E2"/>
    <property type="match status" value="1"/>
</dbReference>
<evidence type="ECO:0000256" key="15">
    <source>
        <dbReference type="RuleBase" id="RU362081"/>
    </source>
</evidence>